<evidence type="ECO:0000256" key="1">
    <source>
        <dbReference type="ARBA" id="ARBA00004141"/>
    </source>
</evidence>
<organism evidence="13 14">
    <name type="scientific">Stephanodiscus triporus</name>
    <dbReference type="NCBI Taxonomy" id="2934178"/>
    <lineage>
        <taxon>Eukaryota</taxon>
        <taxon>Sar</taxon>
        <taxon>Stramenopiles</taxon>
        <taxon>Ochrophyta</taxon>
        <taxon>Bacillariophyta</taxon>
        <taxon>Coscinodiscophyceae</taxon>
        <taxon>Thalassiosirophycidae</taxon>
        <taxon>Stephanodiscales</taxon>
        <taxon>Stephanodiscaceae</taxon>
        <taxon>Stephanodiscus</taxon>
    </lineage>
</organism>
<dbReference type="Gene3D" id="1.20.1440.130">
    <property type="entry name" value="VKOR domain"/>
    <property type="match status" value="1"/>
</dbReference>
<dbReference type="InterPro" id="IPR036249">
    <property type="entry name" value="Thioredoxin-like_sf"/>
</dbReference>
<dbReference type="SUPFAM" id="SSF52833">
    <property type="entry name" value="Thioredoxin-like"/>
    <property type="match status" value="1"/>
</dbReference>
<proteinExistence type="inferred from homology"/>
<keyword evidence="4" id="KW-0874">Quinone</keyword>
<keyword evidence="14" id="KW-1185">Reference proteome</keyword>
<evidence type="ECO:0000256" key="9">
    <source>
        <dbReference type="ARBA" id="ARBA00023284"/>
    </source>
</evidence>
<evidence type="ECO:0000256" key="8">
    <source>
        <dbReference type="ARBA" id="ARBA00023157"/>
    </source>
</evidence>
<dbReference type="SMART" id="SM00756">
    <property type="entry name" value="VKc"/>
    <property type="match status" value="1"/>
</dbReference>
<dbReference type="EMBL" id="JALLAZ020000896">
    <property type="protein sequence ID" value="KAL3785274.1"/>
    <property type="molecule type" value="Genomic_DNA"/>
</dbReference>
<dbReference type="GO" id="GO:0048038">
    <property type="term" value="F:quinone binding"/>
    <property type="evidence" value="ECO:0007669"/>
    <property type="project" value="UniProtKB-KW"/>
</dbReference>
<feature type="compositionally biased region" description="Basic and acidic residues" evidence="10">
    <location>
        <begin position="62"/>
        <end position="73"/>
    </location>
</feature>
<accession>A0ABD3PBA2</accession>
<dbReference type="Proteomes" id="UP001530315">
    <property type="component" value="Unassembled WGS sequence"/>
</dbReference>
<evidence type="ECO:0000313" key="14">
    <source>
        <dbReference type="Proteomes" id="UP001530315"/>
    </source>
</evidence>
<keyword evidence="6" id="KW-0560">Oxidoreductase</keyword>
<dbReference type="GO" id="GO:0016020">
    <property type="term" value="C:membrane"/>
    <property type="evidence" value="ECO:0007669"/>
    <property type="project" value="UniProtKB-SubCell"/>
</dbReference>
<keyword evidence="9" id="KW-0676">Redox-active center</keyword>
<dbReference type="Gene3D" id="3.40.30.10">
    <property type="entry name" value="Glutaredoxin"/>
    <property type="match status" value="1"/>
</dbReference>
<feature type="compositionally biased region" description="Low complexity" evidence="10">
    <location>
        <begin position="52"/>
        <end position="61"/>
    </location>
</feature>
<keyword evidence="8" id="KW-1015">Disulfide bond</keyword>
<feature type="transmembrane region" description="Helical" evidence="11">
    <location>
        <begin position="197"/>
        <end position="218"/>
    </location>
</feature>
<dbReference type="Pfam" id="PF07884">
    <property type="entry name" value="VKOR"/>
    <property type="match status" value="1"/>
</dbReference>
<evidence type="ECO:0000256" key="2">
    <source>
        <dbReference type="ARBA" id="ARBA00006214"/>
    </source>
</evidence>
<dbReference type="PANTHER" id="PTHR34573:SF1">
    <property type="entry name" value="VITAMIN K EPOXIDE REDUCTASE DOMAIN-CONTAINING PROTEIN"/>
    <property type="match status" value="1"/>
</dbReference>
<feature type="region of interest" description="Disordered" evidence="10">
    <location>
        <begin position="36"/>
        <end position="78"/>
    </location>
</feature>
<comment type="similarity">
    <text evidence="2">Belongs to the VKOR family.</text>
</comment>
<keyword evidence="7 11" id="KW-0472">Membrane</keyword>
<dbReference type="InterPro" id="IPR044698">
    <property type="entry name" value="VKOR/LTO1"/>
</dbReference>
<feature type="transmembrane region" description="Helical" evidence="11">
    <location>
        <begin position="225"/>
        <end position="244"/>
    </location>
</feature>
<dbReference type="GO" id="GO:0016491">
    <property type="term" value="F:oxidoreductase activity"/>
    <property type="evidence" value="ECO:0007669"/>
    <property type="project" value="UniProtKB-KW"/>
</dbReference>
<evidence type="ECO:0000259" key="12">
    <source>
        <dbReference type="SMART" id="SM00756"/>
    </source>
</evidence>
<comment type="subcellular location">
    <subcellularLocation>
        <location evidence="1">Membrane</location>
        <topology evidence="1">Multi-pass membrane protein</topology>
    </subcellularLocation>
</comment>
<keyword evidence="3 11" id="KW-0812">Transmembrane</keyword>
<evidence type="ECO:0000256" key="11">
    <source>
        <dbReference type="SAM" id="Phobius"/>
    </source>
</evidence>
<feature type="domain" description="Vitamin K epoxide reductase" evidence="12">
    <location>
        <begin position="87"/>
        <end position="246"/>
    </location>
</feature>
<sequence length="445" mass="47403">MQLLRKALIAHGVATGSAFAPPSPLRVGFDSLNRQATTSRAPTKTWAPPPRSSSLSRIPTSSRRESQSRDNNYDVKPSYNKTTTCWNPNLRNQLGAISLVGSLETAYLTYDKVKFSSGGKTSPLVATLCSASDNGGSSCDDVLHGPYSSLHLGVLDVPLSALGMAAYMMIFVLATLPLFASEKIDDDGTVLDGGNRILLLGGTTLMASFSIYLVTLLVGGLHTSCLFCFVSAGLSTSMATLSWFGGMLPNIEEIQSSMTTKSVGTGKLSNEVLELRKKGVAVGASSVGVATAMALGLFLGVADENVNSDSLVASSSSSTSVNSGTLLASASSSNKYRENVPPQITTKSSSTALTLASDLKSLNSRMFGAFWCSHCYDQKQAFGYEAMTSIPYVECDREGFNNERDLCREQKVPGYPTWEIGGKLFPGERSLEELREIVDDFKSGN</sequence>
<reference evidence="13 14" key="1">
    <citation type="submission" date="2024-10" db="EMBL/GenBank/DDBJ databases">
        <title>Updated reference genomes for cyclostephanoid diatoms.</title>
        <authorList>
            <person name="Roberts W.R."/>
            <person name="Alverson A.J."/>
        </authorList>
    </citation>
    <scope>NUCLEOTIDE SEQUENCE [LARGE SCALE GENOMIC DNA]</scope>
    <source>
        <strain evidence="13 14">AJA276-08</strain>
    </source>
</reference>
<gene>
    <name evidence="13" type="ORF">ACHAW5_008288</name>
</gene>
<evidence type="ECO:0000256" key="5">
    <source>
        <dbReference type="ARBA" id="ARBA00022989"/>
    </source>
</evidence>
<evidence type="ECO:0000256" key="4">
    <source>
        <dbReference type="ARBA" id="ARBA00022719"/>
    </source>
</evidence>
<comment type="caution">
    <text evidence="13">The sequence shown here is derived from an EMBL/GenBank/DDBJ whole genome shotgun (WGS) entry which is preliminary data.</text>
</comment>
<protein>
    <recommendedName>
        <fullName evidence="12">Vitamin K epoxide reductase domain-containing protein</fullName>
    </recommendedName>
</protein>
<evidence type="ECO:0000313" key="13">
    <source>
        <dbReference type="EMBL" id="KAL3785274.1"/>
    </source>
</evidence>
<evidence type="ECO:0000256" key="7">
    <source>
        <dbReference type="ARBA" id="ARBA00023136"/>
    </source>
</evidence>
<feature type="transmembrane region" description="Helical" evidence="11">
    <location>
        <begin position="280"/>
        <end position="301"/>
    </location>
</feature>
<feature type="transmembrane region" description="Helical" evidence="11">
    <location>
        <begin position="157"/>
        <end position="177"/>
    </location>
</feature>
<name>A0ABD3PBA2_9STRA</name>
<dbReference type="InterPro" id="IPR038354">
    <property type="entry name" value="VKOR_sf"/>
</dbReference>
<evidence type="ECO:0000256" key="10">
    <source>
        <dbReference type="SAM" id="MobiDB-lite"/>
    </source>
</evidence>
<evidence type="ECO:0000256" key="6">
    <source>
        <dbReference type="ARBA" id="ARBA00023002"/>
    </source>
</evidence>
<evidence type="ECO:0000256" key="3">
    <source>
        <dbReference type="ARBA" id="ARBA00022692"/>
    </source>
</evidence>
<dbReference type="InterPro" id="IPR012932">
    <property type="entry name" value="VKOR"/>
</dbReference>
<keyword evidence="5 11" id="KW-1133">Transmembrane helix</keyword>
<dbReference type="CDD" id="cd12916">
    <property type="entry name" value="VKOR_1"/>
    <property type="match status" value="1"/>
</dbReference>
<dbReference type="AlphaFoldDB" id="A0ABD3PBA2"/>
<dbReference type="PANTHER" id="PTHR34573">
    <property type="entry name" value="VKC DOMAIN-CONTAINING PROTEIN"/>
    <property type="match status" value="1"/>
</dbReference>